<keyword evidence="3" id="KW-1185">Reference proteome</keyword>
<dbReference type="HOGENOM" id="CLU_2872206_0_0_1"/>
<dbReference type="STRING" id="29760.E0CPW3"/>
<organism evidence="2 3">
    <name type="scientific">Vitis vinifera</name>
    <name type="common">Grape</name>
    <dbReference type="NCBI Taxonomy" id="29760"/>
    <lineage>
        <taxon>Eukaryota</taxon>
        <taxon>Viridiplantae</taxon>
        <taxon>Streptophyta</taxon>
        <taxon>Embryophyta</taxon>
        <taxon>Tracheophyta</taxon>
        <taxon>Spermatophyta</taxon>
        <taxon>Magnoliopsida</taxon>
        <taxon>eudicotyledons</taxon>
        <taxon>Gunneridae</taxon>
        <taxon>Pentapetalae</taxon>
        <taxon>rosids</taxon>
        <taxon>Vitales</taxon>
        <taxon>Vitaceae</taxon>
        <taxon>Viteae</taxon>
        <taxon>Vitis</taxon>
    </lineage>
</organism>
<dbReference type="EMBL" id="FN595227">
    <property type="protein sequence ID" value="CBI19609.3"/>
    <property type="molecule type" value="Genomic_DNA"/>
</dbReference>
<sequence length="64" mass="7158">MQDDPELISYHHPSPTNHIPLPTSNFSIPRVASSIKATTDSSQLRDFPHGGLFVTMQLKRTNNL</sequence>
<dbReference type="InParanoid" id="E0CPW3"/>
<dbReference type="Proteomes" id="UP000009183">
    <property type="component" value="Chromosome 18"/>
</dbReference>
<accession>E0CPW3</accession>
<feature type="region of interest" description="Disordered" evidence="1">
    <location>
        <begin position="1"/>
        <end position="23"/>
    </location>
</feature>
<evidence type="ECO:0000313" key="2">
    <source>
        <dbReference type="EMBL" id="CBI19609.3"/>
    </source>
</evidence>
<proteinExistence type="predicted"/>
<evidence type="ECO:0000313" key="3">
    <source>
        <dbReference type="Proteomes" id="UP000009183"/>
    </source>
</evidence>
<protein>
    <submittedName>
        <fullName evidence="2">Uncharacterized protein</fullName>
    </submittedName>
</protein>
<gene>
    <name evidence="2" type="ordered locus">VIT_18s0001g11550</name>
</gene>
<feature type="compositionally biased region" description="Polar residues" evidence="1">
    <location>
        <begin position="14"/>
        <end position="23"/>
    </location>
</feature>
<reference evidence="3" key="1">
    <citation type="journal article" date="2007" name="Nature">
        <title>The grapevine genome sequence suggests ancestral hexaploidization in major angiosperm phyla.</title>
        <authorList>
            <consortium name="The French-Italian Public Consortium for Grapevine Genome Characterization."/>
            <person name="Jaillon O."/>
            <person name="Aury J.-M."/>
            <person name="Noel B."/>
            <person name="Policriti A."/>
            <person name="Clepet C."/>
            <person name="Casagrande A."/>
            <person name="Choisne N."/>
            <person name="Aubourg S."/>
            <person name="Vitulo N."/>
            <person name="Jubin C."/>
            <person name="Vezzi A."/>
            <person name="Legeai F."/>
            <person name="Hugueney P."/>
            <person name="Dasilva C."/>
            <person name="Horner D."/>
            <person name="Mica E."/>
            <person name="Jublot D."/>
            <person name="Poulain J."/>
            <person name="Bruyere C."/>
            <person name="Billault A."/>
            <person name="Segurens B."/>
            <person name="Gouyvenoux M."/>
            <person name="Ugarte E."/>
            <person name="Cattonaro F."/>
            <person name="Anthouard V."/>
            <person name="Vico V."/>
            <person name="Del Fabbro C."/>
            <person name="Alaux M."/>
            <person name="Di Gaspero G."/>
            <person name="Dumas V."/>
            <person name="Felice N."/>
            <person name="Paillard S."/>
            <person name="Juman I."/>
            <person name="Moroldo M."/>
            <person name="Scalabrin S."/>
            <person name="Canaguier A."/>
            <person name="Le Clainche I."/>
            <person name="Malacrida G."/>
            <person name="Durand E."/>
            <person name="Pesole G."/>
            <person name="Laucou V."/>
            <person name="Chatelet P."/>
            <person name="Merdinoglu D."/>
            <person name="Delledonne M."/>
            <person name="Pezzotti M."/>
            <person name="Lecharny A."/>
            <person name="Scarpelli C."/>
            <person name="Artiguenave F."/>
            <person name="Pe M.E."/>
            <person name="Valle G."/>
            <person name="Morgante M."/>
            <person name="Caboche M."/>
            <person name="Adam-Blondon A.-F."/>
            <person name="Weissenbach J."/>
            <person name="Quetier F."/>
            <person name="Wincker P."/>
        </authorList>
    </citation>
    <scope>NUCLEOTIDE SEQUENCE [LARGE SCALE GENOMIC DNA]</scope>
    <source>
        <strain evidence="3">cv. Pinot noir / PN40024</strain>
    </source>
</reference>
<evidence type="ECO:0000256" key="1">
    <source>
        <dbReference type="SAM" id="MobiDB-lite"/>
    </source>
</evidence>
<dbReference type="AlphaFoldDB" id="E0CPW3"/>
<name>E0CPW3_VITVI</name>
<dbReference type="PaxDb" id="29760-VIT_18s0001g11550.t01"/>